<evidence type="ECO:0000313" key="2">
    <source>
        <dbReference type="EMBL" id="TVS29107.1"/>
    </source>
</evidence>
<keyword evidence="1" id="KW-0812">Transmembrane</keyword>
<feature type="transmembrane region" description="Helical" evidence="1">
    <location>
        <begin position="315"/>
        <end position="335"/>
    </location>
</feature>
<dbReference type="Pfam" id="PF14102">
    <property type="entry name" value="Caps_synth_CapC"/>
    <property type="match status" value="2"/>
</dbReference>
<keyword evidence="1" id="KW-1133">Transmembrane helix</keyword>
<organism evidence="2 3">
    <name type="scientific">Corynebacterium sanguinis</name>
    <dbReference type="NCBI Taxonomy" id="2594913"/>
    <lineage>
        <taxon>Bacteria</taxon>
        <taxon>Bacillati</taxon>
        <taxon>Actinomycetota</taxon>
        <taxon>Actinomycetes</taxon>
        <taxon>Mycobacteriales</taxon>
        <taxon>Corynebacteriaceae</taxon>
        <taxon>Corynebacterium</taxon>
    </lineage>
</organism>
<feature type="transmembrane region" description="Helical" evidence="1">
    <location>
        <begin position="146"/>
        <end position="166"/>
    </location>
</feature>
<dbReference type="GO" id="GO:0016020">
    <property type="term" value="C:membrane"/>
    <property type="evidence" value="ECO:0007669"/>
    <property type="project" value="InterPro"/>
</dbReference>
<protein>
    <submittedName>
        <fullName evidence="2">Uncharacterized protein</fullName>
    </submittedName>
</protein>
<dbReference type="GO" id="GO:0045227">
    <property type="term" value="P:capsule polysaccharide biosynthetic process"/>
    <property type="evidence" value="ECO:0007669"/>
    <property type="project" value="InterPro"/>
</dbReference>
<dbReference type="InterPro" id="IPR008338">
    <property type="entry name" value="Capsule_biosynth_CapC"/>
</dbReference>
<feature type="transmembrane region" description="Helical" evidence="1">
    <location>
        <begin position="12"/>
        <end position="31"/>
    </location>
</feature>
<dbReference type="RefSeq" id="WP_144772901.1">
    <property type="nucleotide sequence ID" value="NZ_RXIR01000007.1"/>
</dbReference>
<dbReference type="OrthoDB" id="4402976at2"/>
<sequence length="336" mass="35403">MISLSAENYGFLTNYVHLAFLAGIILGYLYFRRNRVSVGGTLAVGYLAASLYAPLNVVVTIVTAFVAFLLIRLVILKVYLPRPRQIFAIGLTVGVVLNGAWLGLSHYLIAETSTVNALQLVGVIVPGMLCNSLVKQGVSKTVIPLAVMMPAAAMIGLTLAAISHAVDPTPAGSGAYAPGDYATETTTFVLSAVSVLLAVVIQESTVRSLKLRTAGYITAGILASAASSPAIILVVLTVCVLVAAVWIPYSQRTPLFGKDRFFVLLMLSFVFTVVTEALFFRAFGMRFDGPQNVVFAVLPAIIVNDMVQYGSKRTALGFGLSAAGCATIAASLSLAT</sequence>
<gene>
    <name evidence="2" type="ORF">EKI59_04680</name>
</gene>
<comment type="caution">
    <text evidence="2">The sequence shown here is derived from an EMBL/GenBank/DDBJ whole genome shotgun (WGS) entry which is preliminary data.</text>
</comment>
<dbReference type="EMBL" id="RXIR01000007">
    <property type="protein sequence ID" value="TVS29107.1"/>
    <property type="molecule type" value="Genomic_DNA"/>
</dbReference>
<feature type="transmembrane region" description="Helical" evidence="1">
    <location>
        <begin position="51"/>
        <end position="74"/>
    </location>
</feature>
<evidence type="ECO:0000256" key="1">
    <source>
        <dbReference type="SAM" id="Phobius"/>
    </source>
</evidence>
<feature type="transmembrane region" description="Helical" evidence="1">
    <location>
        <begin position="216"/>
        <end position="249"/>
    </location>
</feature>
<dbReference type="AlphaFoldDB" id="A0A6C1U2R5"/>
<evidence type="ECO:0000313" key="3">
    <source>
        <dbReference type="Proteomes" id="UP000336646"/>
    </source>
</evidence>
<name>A0A6C1U2R5_9CORY</name>
<feature type="transmembrane region" description="Helical" evidence="1">
    <location>
        <begin position="186"/>
        <end position="204"/>
    </location>
</feature>
<feature type="transmembrane region" description="Helical" evidence="1">
    <location>
        <begin position="115"/>
        <end position="134"/>
    </location>
</feature>
<dbReference type="Proteomes" id="UP000336646">
    <property type="component" value="Unassembled WGS sequence"/>
</dbReference>
<accession>A0A6C1U2R5</accession>
<feature type="transmembrane region" description="Helical" evidence="1">
    <location>
        <begin position="261"/>
        <end position="280"/>
    </location>
</feature>
<keyword evidence="1" id="KW-0472">Membrane</keyword>
<reference evidence="2 3" key="1">
    <citation type="submission" date="2018-12" db="EMBL/GenBank/DDBJ databases">
        <title>Corynebacterium sanguinis sp. nov., a clinically-associated and environmental corynebacterium.</title>
        <authorList>
            <person name="Gonzales-Siles L."/>
            <person name="Jaen-Luchoro D."/>
            <person name="Cardew S."/>
            <person name="Inganas E."/>
            <person name="Ohlen M."/>
            <person name="Jensie-Markopolous S."/>
            <person name="Pinyeiro-Iglesias B."/>
            <person name="Molin K."/>
            <person name="Skovbjerg S."/>
            <person name="Svensson-Stadler L."/>
            <person name="Funke G."/>
            <person name="Moore E.R.B."/>
        </authorList>
    </citation>
    <scope>NUCLEOTIDE SEQUENCE [LARGE SCALE GENOMIC DNA]</scope>
    <source>
        <strain evidence="2 3">58734</strain>
    </source>
</reference>
<feature type="transmembrane region" description="Helical" evidence="1">
    <location>
        <begin position="86"/>
        <end position="109"/>
    </location>
</feature>
<proteinExistence type="predicted"/>